<reference evidence="2" key="1">
    <citation type="journal article" date="2023" name="Access Microbiol">
        <title>De-novo genome assembly for Akanthomyces muscarius, a biocontrol agent of insect agricultural pests.</title>
        <authorList>
            <person name="Erdos Z."/>
            <person name="Studholme D.J."/>
            <person name="Raymond B."/>
            <person name="Sharma M."/>
        </authorList>
    </citation>
    <scope>NUCLEOTIDE SEQUENCE</scope>
    <source>
        <strain evidence="2">Ve6</strain>
    </source>
</reference>
<comment type="caution">
    <text evidence="2">The sequence shown here is derived from an EMBL/GenBank/DDBJ whole genome shotgun (WGS) entry which is preliminary data.</text>
</comment>
<evidence type="ECO:0000313" key="2">
    <source>
        <dbReference type="EMBL" id="KAJ4165181.1"/>
    </source>
</evidence>
<feature type="region of interest" description="Disordered" evidence="1">
    <location>
        <begin position="61"/>
        <end position="90"/>
    </location>
</feature>
<keyword evidence="3" id="KW-1185">Reference proteome</keyword>
<proteinExistence type="predicted"/>
<accession>A0A9W8QNI7</accession>
<dbReference type="GeneID" id="80893983"/>
<dbReference type="RefSeq" id="XP_056060096.1">
    <property type="nucleotide sequence ID" value="XM_056204775.1"/>
</dbReference>
<dbReference type="EMBL" id="JAJHUN010000001">
    <property type="protein sequence ID" value="KAJ4165181.1"/>
    <property type="molecule type" value="Genomic_DNA"/>
</dbReference>
<evidence type="ECO:0000256" key="1">
    <source>
        <dbReference type="SAM" id="MobiDB-lite"/>
    </source>
</evidence>
<dbReference type="KEGG" id="amus:LMH87_006824"/>
<feature type="compositionally biased region" description="Basic and acidic residues" evidence="1">
    <location>
        <begin position="67"/>
        <end position="81"/>
    </location>
</feature>
<gene>
    <name evidence="2" type="ORF">LMH87_006824</name>
</gene>
<evidence type="ECO:0000313" key="3">
    <source>
        <dbReference type="Proteomes" id="UP001144673"/>
    </source>
</evidence>
<organism evidence="2 3">
    <name type="scientific">Akanthomyces muscarius</name>
    <name type="common">Entomopathogenic fungus</name>
    <name type="synonym">Lecanicillium muscarium</name>
    <dbReference type="NCBI Taxonomy" id="2231603"/>
    <lineage>
        <taxon>Eukaryota</taxon>
        <taxon>Fungi</taxon>
        <taxon>Dikarya</taxon>
        <taxon>Ascomycota</taxon>
        <taxon>Pezizomycotina</taxon>
        <taxon>Sordariomycetes</taxon>
        <taxon>Hypocreomycetidae</taxon>
        <taxon>Hypocreales</taxon>
        <taxon>Cordycipitaceae</taxon>
        <taxon>Akanthomyces</taxon>
    </lineage>
</organism>
<name>A0A9W8QNI7_AKAMU</name>
<dbReference type="Proteomes" id="UP001144673">
    <property type="component" value="Chromosome 1"/>
</dbReference>
<protein>
    <submittedName>
        <fullName evidence="2">Uncharacterized protein</fullName>
    </submittedName>
</protein>
<sequence>MTQNSQLVIAPLHSTAPVRLELTRNYVSADPTLQDAGVIPSIRKAPASSISLARYGIRNNMRHKQVKRDEKSADSRSDTGRGEAFVCPAR</sequence>
<dbReference type="AlphaFoldDB" id="A0A9W8QNI7"/>